<evidence type="ECO:0000256" key="1">
    <source>
        <dbReference type="SAM" id="SignalP"/>
    </source>
</evidence>
<dbReference type="SUPFAM" id="SSF48452">
    <property type="entry name" value="TPR-like"/>
    <property type="match status" value="1"/>
</dbReference>
<proteinExistence type="predicted"/>
<dbReference type="AlphaFoldDB" id="A0A432YX47"/>
<protein>
    <submittedName>
        <fullName evidence="2">Uncharacterized protein</fullName>
    </submittedName>
</protein>
<evidence type="ECO:0000313" key="2">
    <source>
        <dbReference type="EMBL" id="RUO67899.1"/>
    </source>
</evidence>
<evidence type="ECO:0000313" key="3">
    <source>
        <dbReference type="Proteomes" id="UP000288361"/>
    </source>
</evidence>
<dbReference type="EMBL" id="PIQA01000001">
    <property type="protein sequence ID" value="RUO67899.1"/>
    <property type="molecule type" value="Genomic_DNA"/>
</dbReference>
<comment type="caution">
    <text evidence="2">The sequence shown here is derived from an EMBL/GenBank/DDBJ whole genome shotgun (WGS) entry which is preliminary data.</text>
</comment>
<sequence length="219" mass="24583">MKKTKVIAFFIAGFLSLSVFSAELDSSVNSQQRLHDLQQRWATVNYTLKDDAQEKAFEQLVADAQQWVEQEPESAPAHIWLGIVKSTYAGAKGGLGALSLAKESRKSLEKALEIDPNALSGSAYASLGTLYYKVPGWPFGFGDDDKAQELLEKALAINPNGIDPNYFYADYWFEQGEYVKAERYANKALTAAPRPDRPLADEFRRKEVEQLLARIKREQ</sequence>
<name>A0A432YX47_9GAMM</name>
<dbReference type="InterPro" id="IPR011990">
    <property type="entry name" value="TPR-like_helical_dom_sf"/>
</dbReference>
<keyword evidence="1" id="KW-0732">Signal</keyword>
<reference evidence="2 3" key="1">
    <citation type="journal article" date="2011" name="Front. Microbiol.">
        <title>Genomic signatures of strain selection and enhancement in Bacillus atrophaeus var. globigii, a historical biowarfare simulant.</title>
        <authorList>
            <person name="Gibbons H.S."/>
            <person name="Broomall S.M."/>
            <person name="McNew L.A."/>
            <person name="Daligault H."/>
            <person name="Chapman C."/>
            <person name="Bruce D."/>
            <person name="Karavis M."/>
            <person name="Krepps M."/>
            <person name="McGregor P.A."/>
            <person name="Hong C."/>
            <person name="Park K.H."/>
            <person name="Akmal A."/>
            <person name="Feldman A."/>
            <person name="Lin J.S."/>
            <person name="Chang W.E."/>
            <person name="Higgs B.W."/>
            <person name="Demirev P."/>
            <person name="Lindquist J."/>
            <person name="Liem A."/>
            <person name="Fochler E."/>
            <person name="Read T.D."/>
            <person name="Tapia R."/>
            <person name="Johnson S."/>
            <person name="Bishop-Lilly K.A."/>
            <person name="Detter C."/>
            <person name="Han C."/>
            <person name="Sozhamannan S."/>
            <person name="Rosenzweig C.N."/>
            <person name="Skowronski E.W."/>
        </authorList>
    </citation>
    <scope>NUCLEOTIDE SEQUENCE [LARGE SCALE GENOMIC DNA]</scope>
    <source>
        <strain evidence="2 3">TPS4-2</strain>
    </source>
</reference>
<dbReference type="Gene3D" id="1.25.40.10">
    <property type="entry name" value="Tetratricopeptide repeat domain"/>
    <property type="match status" value="1"/>
</dbReference>
<dbReference type="Proteomes" id="UP000288361">
    <property type="component" value="Unassembled WGS sequence"/>
</dbReference>
<dbReference type="Pfam" id="PF14559">
    <property type="entry name" value="TPR_19"/>
    <property type="match status" value="1"/>
</dbReference>
<organism evidence="2 3">
    <name type="scientific">Idiomarina piscisalsi</name>
    <dbReference type="NCBI Taxonomy" id="1096243"/>
    <lineage>
        <taxon>Bacteria</taxon>
        <taxon>Pseudomonadati</taxon>
        <taxon>Pseudomonadota</taxon>
        <taxon>Gammaproteobacteria</taxon>
        <taxon>Alteromonadales</taxon>
        <taxon>Idiomarinaceae</taxon>
        <taxon>Idiomarina</taxon>
    </lineage>
</organism>
<gene>
    <name evidence="2" type="ORF">CWI73_03295</name>
</gene>
<feature type="chain" id="PRO_5019005484" evidence="1">
    <location>
        <begin position="22"/>
        <end position="219"/>
    </location>
</feature>
<dbReference type="RefSeq" id="WP_126751533.1">
    <property type="nucleotide sequence ID" value="NZ_JBHUMT010000016.1"/>
</dbReference>
<accession>A0A432YX47</accession>
<feature type="signal peptide" evidence="1">
    <location>
        <begin position="1"/>
        <end position="21"/>
    </location>
</feature>